<reference evidence="3 4" key="1">
    <citation type="submission" date="2018-06" db="EMBL/GenBank/DDBJ databases">
        <authorList>
            <consortium name="Pathogen Informatics"/>
            <person name="Doyle S."/>
        </authorList>
    </citation>
    <scope>NUCLEOTIDE SEQUENCE [LARGE SCALE GENOMIC DNA]</scope>
    <source>
        <strain evidence="3 4">NCTC13102</strain>
    </source>
</reference>
<dbReference type="EMBL" id="UAWL01000027">
    <property type="protein sequence ID" value="SQC36378.1"/>
    <property type="molecule type" value="Genomic_DNA"/>
</dbReference>
<proteinExistence type="predicted"/>
<dbReference type="AlphaFoldDB" id="A0A2X3EN66"/>
<gene>
    <name evidence="1" type="ORF">NCTC13102_02182</name>
    <name evidence="2" type="ORF">NCTC13102_02185</name>
    <name evidence="3" type="ORF">NCTC13102_02264</name>
</gene>
<evidence type="ECO:0000313" key="3">
    <source>
        <dbReference type="EMBL" id="SQC36457.1"/>
    </source>
</evidence>
<name>A0A2X3EN66_9HELI</name>
<dbReference type="Proteomes" id="UP000250166">
    <property type="component" value="Unassembled WGS sequence"/>
</dbReference>
<accession>A0A2X3EN66</accession>
<dbReference type="EMBL" id="UAWL01000031">
    <property type="protein sequence ID" value="SQC36457.1"/>
    <property type="molecule type" value="Genomic_DNA"/>
</dbReference>
<evidence type="ECO:0000313" key="1">
    <source>
        <dbReference type="EMBL" id="SQC36375.1"/>
    </source>
</evidence>
<organism evidence="3 4">
    <name type="scientific">Helicobacter fennelliae</name>
    <dbReference type="NCBI Taxonomy" id="215"/>
    <lineage>
        <taxon>Bacteria</taxon>
        <taxon>Pseudomonadati</taxon>
        <taxon>Campylobacterota</taxon>
        <taxon>Epsilonproteobacteria</taxon>
        <taxon>Campylobacterales</taxon>
        <taxon>Helicobacteraceae</taxon>
        <taxon>Helicobacter</taxon>
    </lineage>
</organism>
<dbReference type="EMBL" id="UAWL01000027">
    <property type="protein sequence ID" value="SQC36375.1"/>
    <property type="molecule type" value="Genomic_DNA"/>
</dbReference>
<protein>
    <submittedName>
        <fullName evidence="3">Uncharacterized protein</fullName>
    </submittedName>
</protein>
<evidence type="ECO:0000313" key="4">
    <source>
        <dbReference type="Proteomes" id="UP000250166"/>
    </source>
</evidence>
<sequence length="32" mass="3603">MKTTPKIKISILNRREALKQLRDLGILGLAIV</sequence>
<evidence type="ECO:0000313" key="2">
    <source>
        <dbReference type="EMBL" id="SQC36378.1"/>
    </source>
</evidence>